<dbReference type="InterPro" id="IPR036390">
    <property type="entry name" value="WH_DNA-bd_sf"/>
</dbReference>
<dbReference type="Pfam" id="PF13404">
    <property type="entry name" value="HTH_AsnC-type"/>
    <property type="match status" value="1"/>
</dbReference>
<keyword evidence="3" id="KW-1185">Reference proteome</keyword>
<dbReference type="EMBL" id="CP010525">
    <property type="protein sequence ID" value="AJO22480.1"/>
    <property type="molecule type" value="Genomic_DNA"/>
</dbReference>
<evidence type="ECO:0000313" key="2">
    <source>
        <dbReference type="EMBL" id="AJO22480.1"/>
    </source>
</evidence>
<reference evidence="3" key="1">
    <citation type="submission" date="2015-01" db="EMBL/GenBank/DDBJ databases">
        <title>Comparative genome analysis of Bacillus coagulans HM-08, Clostridium butyricum HM-68, Bacillus subtilis HM-66 and Bacillus paralicheniformis BL-09.</title>
        <authorList>
            <person name="Zhang H."/>
        </authorList>
    </citation>
    <scope>NUCLEOTIDE SEQUENCE [LARGE SCALE GENOMIC DNA]</scope>
    <source>
        <strain evidence="3">HM-08</strain>
    </source>
</reference>
<feature type="domain" description="HTH asnC-type" evidence="1">
    <location>
        <begin position="12"/>
        <end position="45"/>
    </location>
</feature>
<dbReference type="PRINTS" id="PR00033">
    <property type="entry name" value="HTHASNC"/>
</dbReference>
<dbReference type="Gene3D" id="1.10.10.10">
    <property type="entry name" value="Winged helix-like DNA-binding domain superfamily/Winged helix DNA-binding domain"/>
    <property type="match status" value="1"/>
</dbReference>
<dbReference type="Proteomes" id="UP000032024">
    <property type="component" value="Chromosome"/>
</dbReference>
<gene>
    <name evidence="2" type="ORF">SB48_HM08orf02672</name>
</gene>
<accession>A0AAN0T6I1</accession>
<evidence type="ECO:0000259" key="1">
    <source>
        <dbReference type="PROSITE" id="PS50956"/>
    </source>
</evidence>
<protein>
    <recommendedName>
        <fullName evidence="1">HTH asnC-type domain-containing protein</fullName>
    </recommendedName>
</protein>
<dbReference type="AlphaFoldDB" id="A0AAN0T6I1"/>
<organism evidence="2 3">
    <name type="scientific">Heyndrickxia coagulans</name>
    <name type="common">Weizmannia coagulans</name>
    <dbReference type="NCBI Taxonomy" id="1398"/>
    <lineage>
        <taxon>Bacteria</taxon>
        <taxon>Bacillati</taxon>
        <taxon>Bacillota</taxon>
        <taxon>Bacilli</taxon>
        <taxon>Bacillales</taxon>
        <taxon>Bacillaceae</taxon>
        <taxon>Heyndrickxia</taxon>
    </lineage>
</organism>
<dbReference type="SUPFAM" id="SSF46785">
    <property type="entry name" value="Winged helix' DNA-binding domain"/>
    <property type="match status" value="1"/>
</dbReference>
<dbReference type="InterPro" id="IPR000485">
    <property type="entry name" value="AsnC-type_HTH_dom"/>
</dbReference>
<name>A0AAN0T6I1_HEYCO</name>
<evidence type="ECO:0000313" key="3">
    <source>
        <dbReference type="Proteomes" id="UP000032024"/>
    </source>
</evidence>
<dbReference type="PROSITE" id="PS50956">
    <property type="entry name" value="HTH_ASNC_2"/>
    <property type="match status" value="1"/>
</dbReference>
<proteinExistence type="predicted"/>
<sequence>MQTAFCKGGFFMDQLDIRLLEMLQKDGRMTLSDLSKKLSLSRPSI</sequence>
<dbReference type="InterPro" id="IPR036388">
    <property type="entry name" value="WH-like_DNA-bd_sf"/>
</dbReference>
<dbReference type="GO" id="GO:0043565">
    <property type="term" value="F:sequence-specific DNA binding"/>
    <property type="evidence" value="ECO:0007669"/>
    <property type="project" value="InterPro"/>
</dbReference>